<evidence type="ECO:0000259" key="3">
    <source>
        <dbReference type="PROSITE" id="PS50977"/>
    </source>
</evidence>
<dbReference type="PROSITE" id="PS50977">
    <property type="entry name" value="HTH_TETR_2"/>
    <property type="match status" value="1"/>
</dbReference>
<proteinExistence type="predicted"/>
<evidence type="ECO:0000313" key="5">
    <source>
        <dbReference type="Proteomes" id="UP001419910"/>
    </source>
</evidence>
<evidence type="ECO:0000313" key="4">
    <source>
        <dbReference type="EMBL" id="MEN2789576.1"/>
    </source>
</evidence>
<dbReference type="Gene3D" id="1.10.357.10">
    <property type="entry name" value="Tetracycline Repressor, domain 2"/>
    <property type="match status" value="1"/>
</dbReference>
<accession>A0ABU9Y192</accession>
<keyword evidence="1 2" id="KW-0238">DNA-binding</keyword>
<reference evidence="4 5" key="1">
    <citation type="submission" date="2024-05" db="EMBL/GenBank/DDBJ databases">
        <authorList>
            <person name="Liu Q."/>
            <person name="Xin Y.-H."/>
        </authorList>
    </citation>
    <scope>NUCLEOTIDE SEQUENCE [LARGE SCALE GENOMIC DNA]</scope>
    <source>
        <strain evidence="4 5">CGMCC 1.10181</strain>
    </source>
</reference>
<gene>
    <name evidence="4" type="ORF">ABC974_08065</name>
</gene>
<comment type="caution">
    <text evidence="4">The sequence shown here is derived from an EMBL/GenBank/DDBJ whole genome shotgun (WGS) entry which is preliminary data.</text>
</comment>
<dbReference type="Proteomes" id="UP001419910">
    <property type="component" value="Unassembled WGS sequence"/>
</dbReference>
<dbReference type="RefSeq" id="WP_343887126.1">
    <property type="nucleotide sequence ID" value="NZ_BAAAEH010000002.1"/>
</dbReference>
<dbReference type="PANTHER" id="PTHR43479">
    <property type="entry name" value="ACREF/ENVCD OPERON REPRESSOR-RELATED"/>
    <property type="match status" value="1"/>
</dbReference>
<name>A0ABU9Y192_9SPHN</name>
<dbReference type="PANTHER" id="PTHR43479:SF11">
    <property type="entry name" value="ACREF_ENVCD OPERON REPRESSOR-RELATED"/>
    <property type="match status" value="1"/>
</dbReference>
<dbReference type="InterPro" id="IPR050624">
    <property type="entry name" value="HTH-type_Tx_Regulator"/>
</dbReference>
<sequence>MANTHSRANLDDKKARDNLMLAASRVIGRKGYKAASIARIAEEADISIGHCYKFFETREAILENVILWVLDRFENFSEKELEKTKTYLEFEHCALDRYFKFQQKYPFFITILRDSEVETPDTWKKFSDRRFDRYIVALTAAFERGEFTGIERHHLKYVSHMLSSIRRTIVFNHPNKSAEREEAIAAYEVFVRQALGMSPRPSGRT</sequence>
<dbReference type="Pfam" id="PF00440">
    <property type="entry name" value="TetR_N"/>
    <property type="match status" value="1"/>
</dbReference>
<evidence type="ECO:0000256" key="2">
    <source>
        <dbReference type="PROSITE-ProRule" id="PRU00335"/>
    </source>
</evidence>
<dbReference type="InterPro" id="IPR009057">
    <property type="entry name" value="Homeodomain-like_sf"/>
</dbReference>
<feature type="domain" description="HTH tetR-type" evidence="3">
    <location>
        <begin position="13"/>
        <end position="73"/>
    </location>
</feature>
<organism evidence="4 5">
    <name type="scientific">Sphingomonas oligophenolica</name>
    <dbReference type="NCBI Taxonomy" id="301154"/>
    <lineage>
        <taxon>Bacteria</taxon>
        <taxon>Pseudomonadati</taxon>
        <taxon>Pseudomonadota</taxon>
        <taxon>Alphaproteobacteria</taxon>
        <taxon>Sphingomonadales</taxon>
        <taxon>Sphingomonadaceae</taxon>
        <taxon>Sphingomonas</taxon>
    </lineage>
</organism>
<dbReference type="EMBL" id="JBDIME010000004">
    <property type="protein sequence ID" value="MEN2789576.1"/>
    <property type="molecule type" value="Genomic_DNA"/>
</dbReference>
<protein>
    <submittedName>
        <fullName evidence="4">TetR/AcrR family transcriptional regulator</fullName>
    </submittedName>
</protein>
<dbReference type="InterPro" id="IPR001647">
    <property type="entry name" value="HTH_TetR"/>
</dbReference>
<dbReference type="SUPFAM" id="SSF46689">
    <property type="entry name" value="Homeodomain-like"/>
    <property type="match status" value="1"/>
</dbReference>
<keyword evidence="5" id="KW-1185">Reference proteome</keyword>
<feature type="DNA-binding region" description="H-T-H motif" evidence="2">
    <location>
        <begin position="36"/>
        <end position="55"/>
    </location>
</feature>
<evidence type="ECO:0000256" key="1">
    <source>
        <dbReference type="ARBA" id="ARBA00023125"/>
    </source>
</evidence>